<sequence>MVAASKPTSLLSMKIHFLFHLVVFRDLNWWSGLFPSRLRILSPIV</sequence>
<evidence type="ECO:0000313" key="1">
    <source>
        <dbReference type="EMBL" id="ADI16724.1"/>
    </source>
</evidence>
<dbReference type="EMBL" id="GU474845">
    <property type="protein sequence ID" value="ADI16724.1"/>
    <property type="molecule type" value="Genomic_DNA"/>
</dbReference>
<protein>
    <submittedName>
        <fullName evidence="1">Uncharacterized protein</fullName>
    </submittedName>
</protein>
<name>E0XQN3_9BACT</name>
<reference evidence="1" key="1">
    <citation type="journal article" date="2011" name="Environ. Microbiol.">
        <title>Time-series analyses of Monterey Bay coastal microbial picoplankton using a 'genome proxy' microarray.</title>
        <authorList>
            <person name="Rich V.I."/>
            <person name="Pham V.D."/>
            <person name="Eppley J."/>
            <person name="Shi Y."/>
            <person name="DeLong E.F."/>
        </authorList>
    </citation>
    <scope>NUCLEOTIDE SEQUENCE</scope>
</reference>
<accession>E0XQN3</accession>
<dbReference type="AlphaFoldDB" id="E0XQN3"/>
<organism evidence="1">
    <name type="scientific">uncultured Verrucomicrobiales bacterium HF0010_05E02</name>
    <dbReference type="NCBI Taxonomy" id="710995"/>
    <lineage>
        <taxon>Bacteria</taxon>
        <taxon>Pseudomonadati</taxon>
        <taxon>Verrucomicrobiota</taxon>
        <taxon>Verrucomicrobiia</taxon>
        <taxon>Verrucomicrobiales</taxon>
        <taxon>environmental samples</taxon>
    </lineage>
</organism>
<proteinExistence type="predicted"/>